<reference evidence="1 2" key="2">
    <citation type="submission" date="2017-09" db="EMBL/GenBank/DDBJ databases">
        <title>Extensive intraspecific genome diversity in a model arbuscular mycorrhizal fungus.</title>
        <authorList>
            <person name="Chen E.C."/>
            <person name="Morin E."/>
            <person name="Beaudet D."/>
            <person name="Noel J."/>
            <person name="Ndikumana S."/>
            <person name="Charron P."/>
            <person name="St-Onge C."/>
            <person name="Giorgi J."/>
            <person name="Grigoriev I.V."/>
            <person name="Roux C."/>
            <person name="Martin F.M."/>
            <person name="Corradi N."/>
        </authorList>
    </citation>
    <scope>NUCLEOTIDE SEQUENCE [LARGE SCALE GENOMIC DNA]</scope>
    <source>
        <strain evidence="1 2">A5</strain>
    </source>
</reference>
<name>A0A2N0NM65_9GLOM</name>
<comment type="caution">
    <text evidence="1">The sequence shown here is derived from an EMBL/GenBank/DDBJ whole genome shotgun (WGS) entry which is preliminary data.</text>
</comment>
<sequence>MLFDWFVKQKLSSTSTSSRQSKRTIVFNKSRRIDSLKLSTTTIRVVLLELLRNSLRILVKNKSIIPSEIVEKFMAKQRPSINKDFTLSNKENIDEEIVRRRVNNSLQKESWVKCSVIKWPKLLHTGLADALILLRYPWESDEARKLN</sequence>
<dbReference type="AlphaFoldDB" id="A0A2N0NM65"/>
<accession>A0A2N0NM65</accession>
<protein>
    <submittedName>
        <fullName evidence="1">Uncharacterized protein</fullName>
    </submittedName>
</protein>
<organism evidence="1 2">
    <name type="scientific">Rhizophagus irregularis</name>
    <dbReference type="NCBI Taxonomy" id="588596"/>
    <lineage>
        <taxon>Eukaryota</taxon>
        <taxon>Fungi</taxon>
        <taxon>Fungi incertae sedis</taxon>
        <taxon>Mucoromycota</taxon>
        <taxon>Glomeromycotina</taxon>
        <taxon>Glomeromycetes</taxon>
        <taxon>Glomerales</taxon>
        <taxon>Glomeraceae</taxon>
        <taxon>Rhizophagus</taxon>
    </lineage>
</organism>
<dbReference type="Proteomes" id="UP000232722">
    <property type="component" value="Unassembled WGS sequence"/>
</dbReference>
<evidence type="ECO:0000313" key="1">
    <source>
        <dbReference type="EMBL" id="PKB95626.1"/>
    </source>
</evidence>
<reference evidence="1 2" key="1">
    <citation type="submission" date="2016-04" db="EMBL/GenBank/DDBJ databases">
        <title>Genome analyses suggest a sexual origin of heterokaryosis in a supposedly ancient asexual fungus.</title>
        <authorList>
            <person name="Ropars J."/>
            <person name="Sedzielewska K."/>
            <person name="Noel J."/>
            <person name="Charron P."/>
            <person name="Farinelli L."/>
            <person name="Marton T."/>
            <person name="Kruger M."/>
            <person name="Pelin A."/>
            <person name="Brachmann A."/>
            <person name="Corradi N."/>
        </authorList>
    </citation>
    <scope>NUCLEOTIDE SEQUENCE [LARGE SCALE GENOMIC DNA]</scope>
    <source>
        <strain evidence="1 2">A5</strain>
    </source>
</reference>
<proteinExistence type="predicted"/>
<dbReference type="EMBL" id="LLXJ01004601">
    <property type="protein sequence ID" value="PKB95626.1"/>
    <property type="molecule type" value="Genomic_DNA"/>
</dbReference>
<gene>
    <name evidence="1" type="ORF">RhiirA5_436360</name>
</gene>
<evidence type="ECO:0000313" key="2">
    <source>
        <dbReference type="Proteomes" id="UP000232722"/>
    </source>
</evidence>